<dbReference type="GO" id="GO:0003677">
    <property type="term" value="F:DNA binding"/>
    <property type="evidence" value="ECO:0007669"/>
    <property type="project" value="InterPro"/>
</dbReference>
<dbReference type="AlphaFoldDB" id="A0A2H3NN09"/>
<dbReference type="GO" id="GO:0006313">
    <property type="term" value="P:DNA transposition"/>
    <property type="evidence" value="ECO:0007669"/>
    <property type="project" value="InterPro"/>
</dbReference>
<dbReference type="GO" id="GO:0004803">
    <property type="term" value="F:transposase activity"/>
    <property type="evidence" value="ECO:0007669"/>
    <property type="project" value="InterPro"/>
</dbReference>
<dbReference type="Proteomes" id="UP000221024">
    <property type="component" value="Unassembled WGS sequence"/>
</dbReference>
<organism evidence="2 3">
    <name type="scientific">Longimonas halophila</name>
    <dbReference type="NCBI Taxonomy" id="1469170"/>
    <lineage>
        <taxon>Bacteria</taxon>
        <taxon>Pseudomonadati</taxon>
        <taxon>Rhodothermota</taxon>
        <taxon>Rhodothermia</taxon>
        <taxon>Rhodothermales</taxon>
        <taxon>Salisaetaceae</taxon>
        <taxon>Longimonas</taxon>
    </lineage>
</organism>
<dbReference type="NCBIfam" id="NF033573">
    <property type="entry name" value="transpos_IS200"/>
    <property type="match status" value="1"/>
</dbReference>
<comment type="caution">
    <text evidence="2">The sequence shown here is derived from an EMBL/GenBank/DDBJ whole genome shotgun (WGS) entry which is preliminary data.</text>
</comment>
<reference evidence="2 3" key="1">
    <citation type="submission" date="2017-10" db="EMBL/GenBank/DDBJ databases">
        <title>Draft genome of Longimonas halophila.</title>
        <authorList>
            <person name="Goh K.M."/>
            <person name="Shamsir M.S."/>
            <person name="Lim S.W."/>
        </authorList>
    </citation>
    <scope>NUCLEOTIDE SEQUENCE [LARGE SCALE GENOMIC DNA]</scope>
    <source>
        <strain evidence="2 3">KCTC 42399</strain>
    </source>
</reference>
<keyword evidence="3" id="KW-1185">Reference proteome</keyword>
<accession>A0A2H3NN09</accession>
<gene>
    <name evidence="2" type="ORF">CRI93_06010</name>
</gene>
<dbReference type="PANTHER" id="PTHR33360">
    <property type="entry name" value="TRANSPOSASE FOR INSERTION SEQUENCE ELEMENT IS200"/>
    <property type="match status" value="1"/>
</dbReference>
<dbReference type="OrthoDB" id="9797997at2"/>
<evidence type="ECO:0000259" key="1">
    <source>
        <dbReference type="SMART" id="SM01321"/>
    </source>
</evidence>
<dbReference type="SUPFAM" id="SSF143422">
    <property type="entry name" value="Transposase IS200-like"/>
    <property type="match status" value="1"/>
</dbReference>
<dbReference type="SMART" id="SM01321">
    <property type="entry name" value="Y1_Tnp"/>
    <property type="match status" value="1"/>
</dbReference>
<proteinExistence type="predicted"/>
<sequence length="89" mass="9973">MPYTRLRYHLITATHGRLPIITPNVEAVLYPALEEAALNAKGRVLQLGGVADHVHIVVALQPTMAVSDFMRVVKTHSSRRVRVEQEKSF</sequence>
<dbReference type="Pfam" id="PF01797">
    <property type="entry name" value="Y1_Tnp"/>
    <property type="match status" value="1"/>
</dbReference>
<dbReference type="InterPro" id="IPR036515">
    <property type="entry name" value="Transposase_17_sf"/>
</dbReference>
<dbReference type="RefSeq" id="WP_098061719.1">
    <property type="nucleotide sequence ID" value="NZ_PDEP01000004.1"/>
</dbReference>
<evidence type="ECO:0000313" key="3">
    <source>
        <dbReference type="Proteomes" id="UP000221024"/>
    </source>
</evidence>
<evidence type="ECO:0000313" key="2">
    <source>
        <dbReference type="EMBL" id="PEN07994.1"/>
    </source>
</evidence>
<name>A0A2H3NN09_9BACT</name>
<feature type="domain" description="Transposase IS200-like" evidence="1">
    <location>
        <begin position="3"/>
        <end position="87"/>
    </location>
</feature>
<protein>
    <recommendedName>
        <fullName evidence="1">Transposase IS200-like domain-containing protein</fullName>
    </recommendedName>
</protein>
<dbReference type="PANTHER" id="PTHR33360:SF2">
    <property type="entry name" value="TRANSPOSASE FOR INSERTION SEQUENCE ELEMENT IS200"/>
    <property type="match status" value="1"/>
</dbReference>
<dbReference type="Gene3D" id="3.30.70.1290">
    <property type="entry name" value="Transposase IS200-like"/>
    <property type="match status" value="1"/>
</dbReference>
<dbReference type="EMBL" id="PDEP01000004">
    <property type="protein sequence ID" value="PEN07994.1"/>
    <property type="molecule type" value="Genomic_DNA"/>
</dbReference>
<dbReference type="InterPro" id="IPR002686">
    <property type="entry name" value="Transposase_17"/>
</dbReference>